<dbReference type="SUPFAM" id="SSF55729">
    <property type="entry name" value="Acyl-CoA N-acyltransferases (Nat)"/>
    <property type="match status" value="1"/>
</dbReference>
<keyword evidence="7" id="KW-1185">Reference proteome</keyword>
<dbReference type="Gene3D" id="3.40.630.30">
    <property type="match status" value="1"/>
</dbReference>
<evidence type="ECO:0000256" key="3">
    <source>
        <dbReference type="ARBA" id="ARBA00038502"/>
    </source>
</evidence>
<accession>A0A2V1HX42</accession>
<reference evidence="6 7" key="1">
    <citation type="submission" date="2018-05" db="EMBL/GenBank/DDBJ databases">
        <title>Amnibacterium sp. M8JJ-5, whole genome shotgun sequence.</title>
        <authorList>
            <person name="Tuo L."/>
        </authorList>
    </citation>
    <scope>NUCLEOTIDE SEQUENCE [LARGE SCALE GENOMIC DNA]</scope>
    <source>
        <strain evidence="6 7">M8JJ-5</strain>
    </source>
</reference>
<feature type="domain" description="N-acetyltransferase" evidence="5">
    <location>
        <begin position="81"/>
        <end position="242"/>
    </location>
</feature>
<name>A0A2V1HX42_9MICO</name>
<dbReference type="OrthoDB" id="9795188at2"/>
<dbReference type="PANTHER" id="PTHR43792:SF8">
    <property type="entry name" value="[RIBOSOMAL PROTEIN US5]-ALANINE N-ACETYLTRANSFERASE"/>
    <property type="match status" value="1"/>
</dbReference>
<dbReference type="PROSITE" id="PS51186">
    <property type="entry name" value="GNAT"/>
    <property type="match status" value="1"/>
</dbReference>
<evidence type="ECO:0000256" key="4">
    <source>
        <dbReference type="SAM" id="MobiDB-lite"/>
    </source>
</evidence>
<comment type="similarity">
    <text evidence="3">Belongs to the acetyltransferase family. RimJ subfamily.</text>
</comment>
<protein>
    <submittedName>
        <fullName evidence="6">N-acetyltransferase</fullName>
    </submittedName>
</protein>
<evidence type="ECO:0000313" key="6">
    <source>
        <dbReference type="EMBL" id="PVZ95810.1"/>
    </source>
</evidence>
<feature type="compositionally biased region" description="Low complexity" evidence="4">
    <location>
        <begin position="1"/>
        <end position="30"/>
    </location>
</feature>
<dbReference type="AlphaFoldDB" id="A0A2V1HX42"/>
<dbReference type="InterPro" id="IPR051531">
    <property type="entry name" value="N-acetyltransferase"/>
</dbReference>
<feature type="compositionally biased region" description="Basic and acidic residues" evidence="4">
    <location>
        <begin position="225"/>
        <end position="246"/>
    </location>
</feature>
<dbReference type="GO" id="GO:0016747">
    <property type="term" value="F:acyltransferase activity, transferring groups other than amino-acyl groups"/>
    <property type="evidence" value="ECO:0007669"/>
    <property type="project" value="InterPro"/>
</dbReference>
<comment type="caution">
    <text evidence="6">The sequence shown here is derived from an EMBL/GenBank/DDBJ whole genome shotgun (WGS) entry which is preliminary data.</text>
</comment>
<feature type="region of interest" description="Disordered" evidence="4">
    <location>
        <begin position="223"/>
        <end position="259"/>
    </location>
</feature>
<sequence>MATATSRRTSPRSSSRCSAPSARAPSNCSATRPSSIGSWHPPPTAPTRSRRPSWPRCTTRSVSCAARSADVQPVVLRTERLVLDQPTDADIDAIAEYCDDPLFERFMTLPSPYARTDAEQWVLRVVPGGWAAATDLNWVIRTAPGGRLVGAIGHRAALTDVGFWLGRPHRGHGYMTEAVGSVIDWLFSRGIPTVQWECLEGNRASAAVARRAGFRFTGIAPSDVTARDGTHPPAWHGERDRTDRGATARSLASWPEWTS</sequence>
<gene>
    <name evidence="6" type="ORF">DDQ50_04895</name>
</gene>
<evidence type="ECO:0000256" key="1">
    <source>
        <dbReference type="ARBA" id="ARBA00022679"/>
    </source>
</evidence>
<dbReference type="InterPro" id="IPR016181">
    <property type="entry name" value="Acyl_CoA_acyltransferase"/>
</dbReference>
<evidence type="ECO:0000259" key="5">
    <source>
        <dbReference type="PROSITE" id="PS51186"/>
    </source>
</evidence>
<dbReference type="Proteomes" id="UP000244893">
    <property type="component" value="Unassembled WGS sequence"/>
</dbReference>
<dbReference type="InterPro" id="IPR000182">
    <property type="entry name" value="GNAT_dom"/>
</dbReference>
<dbReference type="Pfam" id="PF13302">
    <property type="entry name" value="Acetyltransf_3"/>
    <property type="match status" value="1"/>
</dbReference>
<evidence type="ECO:0000256" key="2">
    <source>
        <dbReference type="ARBA" id="ARBA00023315"/>
    </source>
</evidence>
<keyword evidence="1 6" id="KW-0808">Transferase</keyword>
<feature type="region of interest" description="Disordered" evidence="4">
    <location>
        <begin position="1"/>
        <end position="56"/>
    </location>
</feature>
<organism evidence="6 7">
    <name type="scientific">Amnibacterium flavum</name>
    <dbReference type="NCBI Taxonomy" id="2173173"/>
    <lineage>
        <taxon>Bacteria</taxon>
        <taxon>Bacillati</taxon>
        <taxon>Actinomycetota</taxon>
        <taxon>Actinomycetes</taxon>
        <taxon>Micrococcales</taxon>
        <taxon>Microbacteriaceae</taxon>
        <taxon>Amnibacterium</taxon>
    </lineage>
</organism>
<dbReference type="EMBL" id="QEOP01000001">
    <property type="protein sequence ID" value="PVZ95810.1"/>
    <property type="molecule type" value="Genomic_DNA"/>
</dbReference>
<keyword evidence="2" id="KW-0012">Acyltransferase</keyword>
<dbReference type="PANTHER" id="PTHR43792">
    <property type="entry name" value="GNAT FAMILY, PUTATIVE (AFU_ORTHOLOGUE AFUA_3G00765)-RELATED-RELATED"/>
    <property type="match status" value="1"/>
</dbReference>
<proteinExistence type="inferred from homology"/>
<evidence type="ECO:0000313" key="7">
    <source>
        <dbReference type="Proteomes" id="UP000244893"/>
    </source>
</evidence>